<keyword evidence="6" id="KW-1185">Reference proteome</keyword>
<keyword evidence="3 5" id="KW-0808">Transferase</keyword>
<dbReference type="Gene3D" id="3.40.50.150">
    <property type="entry name" value="Vaccinia Virus protein VP39"/>
    <property type="match status" value="1"/>
</dbReference>
<dbReference type="PANTHER" id="PTHR12176:SF80">
    <property type="entry name" value="EEF1A LYSINE METHYLTRANSFERASE 4"/>
    <property type="match status" value="1"/>
</dbReference>
<dbReference type="RefSeq" id="XP_025599107.1">
    <property type="nucleotide sequence ID" value="XM_025742130.1"/>
</dbReference>
<dbReference type="GO" id="GO:0032259">
    <property type="term" value="P:methylation"/>
    <property type="evidence" value="ECO:0007669"/>
    <property type="project" value="UniProtKB-KW"/>
</dbReference>
<dbReference type="PANTHER" id="PTHR12176">
    <property type="entry name" value="SAM-DEPENDENT METHYLTRANSFERASE SUPERFAMILY PROTEIN"/>
    <property type="match status" value="1"/>
</dbReference>
<name>A0A316ZCQ5_9BASI</name>
<evidence type="ECO:0000259" key="4">
    <source>
        <dbReference type="Pfam" id="PF13847"/>
    </source>
</evidence>
<dbReference type="Proteomes" id="UP000245946">
    <property type="component" value="Unassembled WGS sequence"/>
</dbReference>
<dbReference type="GeneID" id="37269674"/>
<proteinExistence type="inferred from homology"/>
<sequence length="213" mass="24648">MDGSSTEPHSNEAFQTQEYWDARYAREADGDFDWFKTYADIRDIVHELIPQRNARILMLGTGNSTLSADMFADGYSDITNIDFSGVLIERMRARQPETKWLEMDIRDLKTRADELGGAESWDVVLDKATLDALMATKPDESVWDPPAIVKENVAKEVDGVLHVLKPKGVFLYLTFGQPHFRRPLLQREAWQIETRTLGEQDMFPYYFYICRKQ</sequence>
<dbReference type="InterPro" id="IPR025714">
    <property type="entry name" value="Methyltranfer_dom"/>
</dbReference>
<accession>A0A316ZCQ5</accession>
<comment type="similarity">
    <text evidence="1">Belongs to the methyltransferase superfamily.</text>
</comment>
<organism evidence="5 6">
    <name type="scientific">Tilletiopsis washingtonensis</name>
    <dbReference type="NCBI Taxonomy" id="58919"/>
    <lineage>
        <taxon>Eukaryota</taxon>
        <taxon>Fungi</taxon>
        <taxon>Dikarya</taxon>
        <taxon>Basidiomycota</taxon>
        <taxon>Ustilaginomycotina</taxon>
        <taxon>Exobasidiomycetes</taxon>
        <taxon>Entylomatales</taxon>
        <taxon>Entylomatales incertae sedis</taxon>
        <taxon>Tilletiopsis</taxon>
    </lineage>
</organism>
<dbReference type="InterPro" id="IPR051419">
    <property type="entry name" value="Lys/N-term_MeTrsfase_sf"/>
</dbReference>
<reference evidence="5 6" key="1">
    <citation type="journal article" date="2018" name="Mol. Biol. Evol.">
        <title>Broad Genomic Sampling Reveals a Smut Pathogenic Ancestry of the Fungal Clade Ustilaginomycotina.</title>
        <authorList>
            <person name="Kijpornyongpan T."/>
            <person name="Mondo S.J."/>
            <person name="Barry K."/>
            <person name="Sandor L."/>
            <person name="Lee J."/>
            <person name="Lipzen A."/>
            <person name="Pangilinan J."/>
            <person name="LaButti K."/>
            <person name="Hainaut M."/>
            <person name="Henrissat B."/>
            <person name="Grigoriev I.V."/>
            <person name="Spatafora J.W."/>
            <person name="Aime M.C."/>
        </authorList>
    </citation>
    <scope>NUCLEOTIDE SEQUENCE [LARGE SCALE GENOMIC DNA]</scope>
    <source>
        <strain evidence="5 6">MCA 4186</strain>
    </source>
</reference>
<dbReference type="GO" id="GO:0008168">
    <property type="term" value="F:methyltransferase activity"/>
    <property type="evidence" value="ECO:0007669"/>
    <property type="project" value="UniProtKB-KW"/>
</dbReference>
<dbReference type="AlphaFoldDB" id="A0A316ZCQ5"/>
<evidence type="ECO:0000256" key="2">
    <source>
        <dbReference type="ARBA" id="ARBA00022603"/>
    </source>
</evidence>
<dbReference type="OrthoDB" id="411785at2759"/>
<dbReference type="CDD" id="cd02440">
    <property type="entry name" value="AdoMet_MTases"/>
    <property type="match status" value="1"/>
</dbReference>
<evidence type="ECO:0000256" key="1">
    <source>
        <dbReference type="ARBA" id="ARBA00008361"/>
    </source>
</evidence>
<evidence type="ECO:0000313" key="6">
    <source>
        <dbReference type="Proteomes" id="UP000245946"/>
    </source>
</evidence>
<evidence type="ECO:0000313" key="5">
    <source>
        <dbReference type="EMBL" id="PWN98828.1"/>
    </source>
</evidence>
<keyword evidence="2 5" id="KW-0489">Methyltransferase</keyword>
<evidence type="ECO:0000256" key="3">
    <source>
        <dbReference type="ARBA" id="ARBA00022679"/>
    </source>
</evidence>
<dbReference type="InterPro" id="IPR029063">
    <property type="entry name" value="SAM-dependent_MTases_sf"/>
</dbReference>
<dbReference type="SUPFAM" id="SSF53335">
    <property type="entry name" value="S-adenosyl-L-methionine-dependent methyltransferases"/>
    <property type="match status" value="1"/>
</dbReference>
<dbReference type="Pfam" id="PF13847">
    <property type="entry name" value="Methyltransf_31"/>
    <property type="match status" value="1"/>
</dbReference>
<gene>
    <name evidence="5" type="ORF">FA09DRAFT_329320</name>
</gene>
<dbReference type="EMBL" id="KZ819290">
    <property type="protein sequence ID" value="PWN98828.1"/>
    <property type="molecule type" value="Genomic_DNA"/>
</dbReference>
<dbReference type="STRING" id="58919.A0A316ZCQ5"/>
<protein>
    <submittedName>
        <fullName evidence="5">S-adenosyl-L-methionine-dependent methyltransferase</fullName>
    </submittedName>
</protein>
<feature type="domain" description="Methyltransferase" evidence="4">
    <location>
        <begin position="52"/>
        <end position="176"/>
    </location>
</feature>